<feature type="region of interest" description="Disordered" evidence="1">
    <location>
        <begin position="1"/>
        <end position="35"/>
    </location>
</feature>
<dbReference type="Pfam" id="PF20162">
    <property type="entry name" value="Etd1"/>
    <property type="match status" value="1"/>
</dbReference>
<proteinExistence type="predicted"/>
<feature type="region of interest" description="Disordered" evidence="1">
    <location>
        <begin position="87"/>
        <end position="114"/>
    </location>
</feature>
<evidence type="ECO:0000256" key="1">
    <source>
        <dbReference type="SAM" id="MobiDB-lite"/>
    </source>
</evidence>
<feature type="compositionally biased region" description="Polar residues" evidence="1">
    <location>
        <begin position="237"/>
        <end position="246"/>
    </location>
</feature>
<name>A0A9X0C315_9EURO</name>
<feature type="compositionally biased region" description="Low complexity" evidence="1">
    <location>
        <begin position="186"/>
        <end position="229"/>
    </location>
</feature>
<feature type="region of interest" description="Disordered" evidence="1">
    <location>
        <begin position="127"/>
        <end position="277"/>
    </location>
</feature>
<comment type="caution">
    <text evidence="2">The sequence shown here is derived from an EMBL/GenBank/DDBJ whole genome shotgun (WGS) entry which is preliminary data.</text>
</comment>
<gene>
    <name evidence="2" type="ORF">N7539_000755</name>
</gene>
<feature type="compositionally biased region" description="Polar residues" evidence="1">
    <location>
        <begin position="21"/>
        <end position="33"/>
    </location>
</feature>
<evidence type="ECO:0000313" key="2">
    <source>
        <dbReference type="EMBL" id="KAJ5495639.1"/>
    </source>
</evidence>
<dbReference type="GO" id="GO:0005096">
    <property type="term" value="F:GTPase activator activity"/>
    <property type="evidence" value="ECO:0007669"/>
    <property type="project" value="InterPro"/>
</dbReference>
<accession>A0A9X0C315</accession>
<dbReference type="AlphaFoldDB" id="A0A9X0C315"/>
<feature type="region of interest" description="Disordered" evidence="1">
    <location>
        <begin position="740"/>
        <end position="851"/>
    </location>
</feature>
<reference evidence="2" key="1">
    <citation type="submission" date="2022-12" db="EMBL/GenBank/DDBJ databases">
        <authorList>
            <person name="Petersen C."/>
        </authorList>
    </citation>
    <scope>NUCLEOTIDE SEQUENCE</scope>
    <source>
        <strain evidence="2">IBT 30728</strain>
    </source>
</reference>
<feature type="region of interest" description="Disordered" evidence="1">
    <location>
        <begin position="915"/>
        <end position="1004"/>
    </location>
</feature>
<dbReference type="InterPro" id="IPR045342">
    <property type="entry name" value="Etd1"/>
</dbReference>
<evidence type="ECO:0000313" key="3">
    <source>
        <dbReference type="Proteomes" id="UP001148312"/>
    </source>
</evidence>
<feature type="compositionally biased region" description="Low complexity" evidence="1">
    <location>
        <begin position="92"/>
        <end position="109"/>
    </location>
</feature>
<organism evidence="2 3">
    <name type="scientific">Penicillium diatomitis</name>
    <dbReference type="NCBI Taxonomy" id="2819901"/>
    <lineage>
        <taxon>Eukaryota</taxon>
        <taxon>Fungi</taxon>
        <taxon>Dikarya</taxon>
        <taxon>Ascomycota</taxon>
        <taxon>Pezizomycotina</taxon>
        <taxon>Eurotiomycetes</taxon>
        <taxon>Eurotiomycetidae</taxon>
        <taxon>Eurotiales</taxon>
        <taxon>Aspergillaceae</taxon>
        <taxon>Penicillium</taxon>
    </lineage>
</organism>
<keyword evidence="3" id="KW-1185">Reference proteome</keyword>
<reference evidence="2" key="2">
    <citation type="journal article" date="2023" name="IMA Fungus">
        <title>Comparative genomic study of the Penicillium genus elucidates a diverse pangenome and 15 lateral gene transfer events.</title>
        <authorList>
            <person name="Petersen C."/>
            <person name="Sorensen T."/>
            <person name="Nielsen M.R."/>
            <person name="Sondergaard T.E."/>
            <person name="Sorensen J.L."/>
            <person name="Fitzpatrick D.A."/>
            <person name="Frisvad J.C."/>
            <person name="Nielsen K.L."/>
        </authorList>
    </citation>
    <scope>NUCLEOTIDE SEQUENCE</scope>
    <source>
        <strain evidence="2">IBT 30728</strain>
    </source>
</reference>
<feature type="compositionally biased region" description="Polar residues" evidence="1">
    <location>
        <begin position="833"/>
        <end position="849"/>
    </location>
</feature>
<dbReference type="RefSeq" id="XP_056794652.1">
    <property type="nucleotide sequence ID" value="XM_056930359.1"/>
</dbReference>
<dbReference type="EMBL" id="JAPWDQ010000001">
    <property type="protein sequence ID" value="KAJ5495639.1"/>
    <property type="molecule type" value="Genomic_DNA"/>
</dbReference>
<dbReference type="GeneID" id="81620608"/>
<feature type="compositionally biased region" description="Acidic residues" evidence="1">
    <location>
        <begin position="818"/>
        <end position="831"/>
    </location>
</feature>
<feature type="compositionally biased region" description="Basic and acidic residues" evidence="1">
    <location>
        <begin position="741"/>
        <end position="756"/>
    </location>
</feature>
<feature type="compositionally biased region" description="Low complexity" evidence="1">
    <location>
        <begin position="140"/>
        <end position="149"/>
    </location>
</feature>
<protein>
    <submittedName>
        <fullName evidence="2">Uncharacterized protein</fullName>
    </submittedName>
</protein>
<dbReference type="Proteomes" id="UP001148312">
    <property type="component" value="Unassembled WGS sequence"/>
</dbReference>
<sequence length="1101" mass="120346">MDHISTVGVPDGDPDFEAGSHTPTPSTQMAQVTSRRKAGCRTKLTMRNQLCALSTVGIAPSGLALGRVERTKSGLFRRKTFSYNHAALPSESLPTSTPTRPKTSRSNRPVTAASDWSHFAAQVSEKLDGFPPDGLPGPDLPRASMSFSAARRRRRGQTMSNPPLRIPEETSAESSLTRESHHRRPSSSWLRRLSLASFQTETPSTTSPVTPSFNGSASPILPRPSSSRRMPNKLVKRSSSQHSNANPLFVNTPVSPASALRRPATSHQRSESQRLQSPLAVDFASRFPQSSLVDDLEAEDFDVHQQSDWKPYLVPRTEEVSDKTARRLSTAASPRSAGVRRIAFDTDALPALVLASTLTSESSPPPQEYQSVMPAPVFRNPFGAELTTVISHAEDNITPLLLLPTSPPDSKEAARKPPPLVKEADSRRVIVNTVTASGTPIPGRSRAGSLKRVKGRTFSIPRTEMLKLRSMVPSPPQAPSRRNITDPSVFRRPYPLSPPPLAVPVFGRDPLMAQRSVSYDYNVGMRTQRSLTSDAVAVSAWQHSTRPDSYTYSSLRRLENRHSIAASVPSSTVIGSDDTRIFTSSDECETDTMTDYWDSIQTRGTGRGGLKGLHIESLFDKEGARLTNEEVATLEDLLPNGSFASRLYPDTPLFPNSLVPAVAQVHLNDDSWVSDAGTENASMIGALPGEPNGPPLLSRRYGSRGLSGHNPSQFMLSEPDPGSPVAESFTSQKMNIFDWSEQGRLDRDSADTEARPRTMQGKQSAVNRGSRAACRKVPSSIHLRSQSVPVARELPVSESRQPSGKFGTWGLGSKGVSEDWDSDFEFEDGEEPTASNDSQSTEPETSTQGMMVPKAILERQASLRGQFGQVQELTLLVEELKRLRHQASGLNILSGSSSELWQEAEGIVNLATIDDEDEQHSPPGSPSSLTFSFDDSEYDGNRTHSKRTSDNSWPEDHDQPGTRAQTTPSKQRHDSHPDDSWQLGAPYGAQADESTPSYLVKNSPRSKSVLDILSATRQSNDDSLAPSPRTQKLPFDTQSLRDLVIRAGVVTRALKDVIRKAEGVDSSPPTDFPADPPFRRIFDQPSHDDLADFELALAEMQ</sequence>
<dbReference type="GO" id="GO:1902412">
    <property type="term" value="P:regulation of mitotic cytokinesis"/>
    <property type="evidence" value="ECO:0007669"/>
    <property type="project" value="InterPro"/>
</dbReference>